<dbReference type="AlphaFoldDB" id="A0A6J8CLB8"/>
<dbReference type="GO" id="GO:0015074">
    <property type="term" value="P:DNA integration"/>
    <property type="evidence" value="ECO:0007669"/>
    <property type="project" value="InterPro"/>
</dbReference>
<dbReference type="Proteomes" id="UP000507470">
    <property type="component" value="Unassembled WGS sequence"/>
</dbReference>
<dbReference type="PANTHER" id="PTHR34605">
    <property type="entry name" value="PHAGE_INTEGRASE DOMAIN-CONTAINING PROTEIN"/>
    <property type="match status" value="1"/>
</dbReference>
<evidence type="ECO:0000256" key="2">
    <source>
        <dbReference type="SAM" id="MobiDB-lite"/>
    </source>
</evidence>
<dbReference type="PANTHER" id="PTHR34605:SF3">
    <property type="entry name" value="P CELL-TYPE AGGLUTINATION PROTEIN MAP4-LIKE-RELATED"/>
    <property type="match status" value="1"/>
</dbReference>
<evidence type="ECO:0000313" key="3">
    <source>
        <dbReference type="EMBL" id="CAC5396651.1"/>
    </source>
</evidence>
<dbReference type="OrthoDB" id="3254696at2759"/>
<evidence type="ECO:0000313" key="4">
    <source>
        <dbReference type="Proteomes" id="UP000507470"/>
    </source>
</evidence>
<dbReference type="InterPro" id="IPR052925">
    <property type="entry name" value="Phage_Integrase-like_Recomb"/>
</dbReference>
<evidence type="ECO:0008006" key="5">
    <source>
        <dbReference type="Google" id="ProtNLM"/>
    </source>
</evidence>
<name>A0A6J8CLB8_MYTCO</name>
<feature type="region of interest" description="Disordered" evidence="2">
    <location>
        <begin position="99"/>
        <end position="123"/>
    </location>
</feature>
<evidence type="ECO:0000256" key="1">
    <source>
        <dbReference type="ARBA" id="ARBA00023172"/>
    </source>
</evidence>
<accession>A0A6J8CLB8</accession>
<feature type="compositionally biased region" description="Basic residues" evidence="2">
    <location>
        <begin position="1"/>
        <end position="13"/>
    </location>
</feature>
<dbReference type="Gene3D" id="1.10.443.10">
    <property type="entry name" value="Intergrase catalytic core"/>
    <property type="match status" value="1"/>
</dbReference>
<protein>
    <recommendedName>
        <fullName evidence="5">Tyr recombinase domain-containing protein</fullName>
    </recommendedName>
</protein>
<feature type="region of interest" description="Disordered" evidence="2">
    <location>
        <begin position="1"/>
        <end position="28"/>
    </location>
</feature>
<keyword evidence="1" id="KW-0233">DNA recombination</keyword>
<dbReference type="GO" id="GO:0006310">
    <property type="term" value="P:DNA recombination"/>
    <property type="evidence" value="ECO:0007669"/>
    <property type="project" value="UniProtKB-KW"/>
</dbReference>
<proteinExistence type="predicted"/>
<sequence length="367" mass="41380">MSGRGKGVRRKTRSSPYETQWDSNNPSNWTINKLKEELNKKGIRTPTGMSKLVLKQLYIENSSEGVTPIETQQTENFADNEINTDSPSESIVPITMAESVHQQRSSVSNGENENGGTDKNKTAESQNIAQCFAGLQETFKLLINRDNTHDKSREFNLQQWYDHAGIGNRSETYTSIRGNYQGQGNTENASFISGTQIGNFSCGVRSDEYSNVDIISPSIQKQIIDDLVVLKLKQSKTDPFRKGINIQLHKLGQLICPYKTLLEYIQVRKEFSPINQTDPLFITIDKKPLERQYFLTCIKKVLDICGFNSSHYNGHSFRIGAATSAGKAKIEDHLIKTLGRWSSDSYIRYIRVTPASIKSAQNRLGRI</sequence>
<feature type="compositionally biased region" description="Polar residues" evidence="2">
    <location>
        <begin position="100"/>
        <end position="115"/>
    </location>
</feature>
<organism evidence="3 4">
    <name type="scientific">Mytilus coruscus</name>
    <name type="common">Sea mussel</name>
    <dbReference type="NCBI Taxonomy" id="42192"/>
    <lineage>
        <taxon>Eukaryota</taxon>
        <taxon>Metazoa</taxon>
        <taxon>Spiralia</taxon>
        <taxon>Lophotrochozoa</taxon>
        <taxon>Mollusca</taxon>
        <taxon>Bivalvia</taxon>
        <taxon>Autobranchia</taxon>
        <taxon>Pteriomorphia</taxon>
        <taxon>Mytilida</taxon>
        <taxon>Mytiloidea</taxon>
        <taxon>Mytilidae</taxon>
        <taxon>Mytilinae</taxon>
        <taxon>Mytilus</taxon>
    </lineage>
</organism>
<reference evidence="3 4" key="1">
    <citation type="submission" date="2020-06" db="EMBL/GenBank/DDBJ databases">
        <authorList>
            <person name="Li R."/>
            <person name="Bekaert M."/>
        </authorList>
    </citation>
    <scope>NUCLEOTIDE SEQUENCE [LARGE SCALE GENOMIC DNA]</scope>
    <source>
        <strain evidence="4">wild</strain>
    </source>
</reference>
<dbReference type="EMBL" id="CACVKT020005631">
    <property type="protein sequence ID" value="CAC5396651.1"/>
    <property type="molecule type" value="Genomic_DNA"/>
</dbReference>
<feature type="compositionally biased region" description="Polar residues" evidence="2">
    <location>
        <begin position="14"/>
        <end position="28"/>
    </location>
</feature>
<dbReference type="GO" id="GO:0003677">
    <property type="term" value="F:DNA binding"/>
    <property type="evidence" value="ECO:0007669"/>
    <property type="project" value="InterPro"/>
</dbReference>
<dbReference type="InterPro" id="IPR013762">
    <property type="entry name" value="Integrase-like_cat_sf"/>
</dbReference>
<dbReference type="SUPFAM" id="SSF56349">
    <property type="entry name" value="DNA breaking-rejoining enzymes"/>
    <property type="match status" value="1"/>
</dbReference>
<keyword evidence="4" id="KW-1185">Reference proteome</keyword>
<gene>
    <name evidence="3" type="ORF">MCOR_31177</name>
</gene>
<dbReference type="InterPro" id="IPR011010">
    <property type="entry name" value="DNA_brk_join_enz"/>
</dbReference>